<proteinExistence type="predicted"/>
<gene>
    <name evidence="1" type="ORF">DI536_17200</name>
</gene>
<sequence length="176" mass="19347">MSTIPGKMVEGLFKKVLAGDVSPQLLGQLAEAGLDLTAPPPANYPRTTWYRAIELTAASLYPTDARPEQLRKLGAHIIDSLKTRGIIKGAWLSMAKLMGPRRALRQAMDFLDRSPVKLEITERTKTEFEILVDDPEQPEFLAGLLQKAIDMLGGKDAAVSPLPPRPGASLFRATWR</sequence>
<evidence type="ECO:0000313" key="2">
    <source>
        <dbReference type="Proteomes" id="UP000249061"/>
    </source>
</evidence>
<dbReference type="AlphaFoldDB" id="A0A2W5TFM8"/>
<evidence type="ECO:0000313" key="1">
    <source>
        <dbReference type="EMBL" id="PZR12053.1"/>
    </source>
</evidence>
<accession>A0A2W5TFM8</accession>
<name>A0A2W5TFM8_9BACT</name>
<dbReference type="InterPro" id="IPR011751">
    <property type="entry name" value="Mxa_paralog_2265"/>
</dbReference>
<dbReference type="NCBIfam" id="TIGR02265">
    <property type="entry name" value="Mxa_TIGR02265"/>
    <property type="match status" value="1"/>
</dbReference>
<dbReference type="EMBL" id="QFQP01000013">
    <property type="protein sequence ID" value="PZR12053.1"/>
    <property type="molecule type" value="Genomic_DNA"/>
</dbReference>
<reference evidence="1 2" key="1">
    <citation type="submission" date="2017-08" db="EMBL/GenBank/DDBJ databases">
        <title>Infants hospitalized years apart are colonized by the same room-sourced microbial strains.</title>
        <authorList>
            <person name="Brooks B."/>
            <person name="Olm M.R."/>
            <person name="Firek B.A."/>
            <person name="Baker R."/>
            <person name="Thomas B.C."/>
            <person name="Morowitz M.J."/>
            <person name="Banfield J.F."/>
        </authorList>
    </citation>
    <scope>NUCLEOTIDE SEQUENCE [LARGE SCALE GENOMIC DNA]</scope>
    <source>
        <strain evidence="1">S2_003_000_R2_14</strain>
    </source>
</reference>
<comment type="caution">
    <text evidence="1">The sequence shown here is derived from an EMBL/GenBank/DDBJ whole genome shotgun (WGS) entry which is preliminary data.</text>
</comment>
<protein>
    <submittedName>
        <fullName evidence="1">Uncharacterized protein</fullName>
    </submittedName>
</protein>
<dbReference type="Pfam" id="PF09536">
    <property type="entry name" value="DUF2378"/>
    <property type="match status" value="1"/>
</dbReference>
<dbReference type="Proteomes" id="UP000249061">
    <property type="component" value="Unassembled WGS sequence"/>
</dbReference>
<organism evidence="1 2">
    <name type="scientific">Archangium gephyra</name>
    <dbReference type="NCBI Taxonomy" id="48"/>
    <lineage>
        <taxon>Bacteria</taxon>
        <taxon>Pseudomonadati</taxon>
        <taxon>Myxococcota</taxon>
        <taxon>Myxococcia</taxon>
        <taxon>Myxococcales</taxon>
        <taxon>Cystobacterineae</taxon>
        <taxon>Archangiaceae</taxon>
        <taxon>Archangium</taxon>
    </lineage>
</organism>